<dbReference type="Proteomes" id="UP000014071">
    <property type="component" value="Unassembled WGS sequence"/>
</dbReference>
<accession>R9PKB7</accession>
<name>R9PKB7_PSEHS</name>
<dbReference type="AlphaFoldDB" id="R9PKB7"/>
<dbReference type="HOGENOM" id="CLU_1305344_0_0_1"/>
<dbReference type="RefSeq" id="XP_012192152.1">
    <property type="nucleotide sequence ID" value="XM_012336762.1"/>
</dbReference>
<evidence type="ECO:0000313" key="2">
    <source>
        <dbReference type="EMBL" id="GAC98565.1"/>
    </source>
</evidence>
<reference evidence="3" key="1">
    <citation type="journal article" date="2013" name="Genome Announc.">
        <title>Draft genome sequence of the basidiomycetous yeast-like fungus Pseudozyma hubeiensis SY62, which produces an abundant amount of the biosurfactant mannosylerythritol lipids.</title>
        <authorList>
            <person name="Konishi M."/>
            <person name="Hatada Y."/>
            <person name="Horiuchi J."/>
        </authorList>
    </citation>
    <scope>NUCLEOTIDE SEQUENCE [LARGE SCALE GENOMIC DNA]</scope>
    <source>
        <strain evidence="3">SY62</strain>
    </source>
</reference>
<gene>
    <name evidence="2" type="ORF">PHSY_006159</name>
</gene>
<dbReference type="EMBL" id="DF238821">
    <property type="protein sequence ID" value="GAC98565.1"/>
    <property type="molecule type" value="Genomic_DNA"/>
</dbReference>
<dbReference type="GeneID" id="24111431"/>
<protein>
    <submittedName>
        <fullName evidence="2">Uncharacterized protein</fullName>
    </submittedName>
</protein>
<keyword evidence="3" id="KW-1185">Reference proteome</keyword>
<feature type="region of interest" description="Disordered" evidence="1">
    <location>
        <begin position="167"/>
        <end position="195"/>
    </location>
</feature>
<evidence type="ECO:0000256" key="1">
    <source>
        <dbReference type="SAM" id="MobiDB-lite"/>
    </source>
</evidence>
<dbReference type="OrthoDB" id="10450506at2759"/>
<evidence type="ECO:0000313" key="3">
    <source>
        <dbReference type="Proteomes" id="UP000014071"/>
    </source>
</evidence>
<organism evidence="2 3">
    <name type="scientific">Pseudozyma hubeiensis (strain SY62)</name>
    <name type="common">Yeast</name>
    <dbReference type="NCBI Taxonomy" id="1305764"/>
    <lineage>
        <taxon>Eukaryota</taxon>
        <taxon>Fungi</taxon>
        <taxon>Dikarya</taxon>
        <taxon>Basidiomycota</taxon>
        <taxon>Ustilaginomycotina</taxon>
        <taxon>Ustilaginomycetes</taxon>
        <taxon>Ustilaginales</taxon>
        <taxon>Ustilaginaceae</taxon>
        <taxon>Pseudozyma</taxon>
    </lineage>
</organism>
<sequence>MVKRYVAAISRKLREQAVRLSAPKAPFLLMDDVVFASLCREPVLGGPSSFKSNRWYGEQSCNHRPRSSFGTCLREARDARRACWLVAEPQTVASPIETAAASTRQIDRLRLETFLRLFGQAEIEMSKRIPVFSCAVTNERFGICSDTANRAVTSWQDNRIVPVSPGLARSSGGGCNASGSGSILASRPDSARSTSLCSGAGTKVVSSLRGQ</sequence>
<proteinExistence type="predicted"/>